<evidence type="ECO:0000256" key="8">
    <source>
        <dbReference type="ARBA" id="ARBA00023180"/>
    </source>
</evidence>
<keyword evidence="4" id="KW-0964">Secreted</keyword>
<evidence type="ECO:0000256" key="4">
    <source>
        <dbReference type="ARBA" id="ARBA00022525"/>
    </source>
</evidence>
<dbReference type="AlphaFoldDB" id="A0A7R9GJR7"/>
<dbReference type="GO" id="GO:0030182">
    <property type="term" value="P:neuron differentiation"/>
    <property type="evidence" value="ECO:0007669"/>
    <property type="project" value="TreeGrafter"/>
</dbReference>
<evidence type="ECO:0000256" key="6">
    <source>
        <dbReference type="ARBA" id="ARBA00022687"/>
    </source>
</evidence>
<keyword evidence="8" id="KW-0325">Glycoprotein</keyword>
<dbReference type="GO" id="GO:0005109">
    <property type="term" value="F:frizzled binding"/>
    <property type="evidence" value="ECO:0007669"/>
    <property type="project" value="TreeGrafter"/>
</dbReference>
<evidence type="ECO:0000313" key="12">
    <source>
        <dbReference type="EMBL" id="CAD7283707.1"/>
    </source>
</evidence>
<dbReference type="GO" id="GO:0060070">
    <property type="term" value="P:canonical Wnt signaling pathway"/>
    <property type="evidence" value="ECO:0007669"/>
    <property type="project" value="TreeGrafter"/>
</dbReference>
<feature type="region of interest" description="Disordered" evidence="11">
    <location>
        <begin position="26"/>
        <end position="56"/>
    </location>
</feature>
<evidence type="ECO:0000313" key="13">
    <source>
        <dbReference type="Proteomes" id="UP000678499"/>
    </source>
</evidence>
<proteinExistence type="inferred from homology"/>
<keyword evidence="3 10" id="KW-0217">Developmental protein</keyword>
<dbReference type="PRINTS" id="PR01349">
    <property type="entry name" value="WNTPROTEIN"/>
</dbReference>
<evidence type="ECO:0000256" key="5">
    <source>
        <dbReference type="ARBA" id="ARBA00022530"/>
    </source>
</evidence>
<evidence type="ECO:0000256" key="9">
    <source>
        <dbReference type="ARBA" id="ARBA00023288"/>
    </source>
</evidence>
<dbReference type="EMBL" id="CAJPEX010005910">
    <property type="protein sequence ID" value="CAG0923859.1"/>
    <property type="molecule type" value="Genomic_DNA"/>
</dbReference>
<evidence type="ECO:0000256" key="7">
    <source>
        <dbReference type="ARBA" id="ARBA00023157"/>
    </source>
</evidence>
<keyword evidence="7" id="KW-1015">Disulfide bond</keyword>
<keyword evidence="5" id="KW-0272">Extracellular matrix</keyword>
<dbReference type="PROSITE" id="PS00246">
    <property type="entry name" value="WNT1"/>
    <property type="match status" value="1"/>
</dbReference>
<dbReference type="GO" id="GO:0045165">
    <property type="term" value="P:cell fate commitment"/>
    <property type="evidence" value="ECO:0007669"/>
    <property type="project" value="TreeGrafter"/>
</dbReference>
<dbReference type="Proteomes" id="UP000678499">
    <property type="component" value="Unassembled WGS sequence"/>
</dbReference>
<comment type="function">
    <text evidence="10">Ligand for members of the frizzled family of seven transmembrane receptors.</text>
</comment>
<sequence>MSSSLNRTLGNSRQWWKLWDSAAPADGNSLDPPHGQKDFKKRKKDKGRLMPAPIVPPGTREQAFVSAISSSGVAHAVTRACSGGMLRECGCDESLRGRSADGFKWSGCSDNIGYGTMFSKSFVDAKDLRVSRRKREKYAKELEQSNGKRKRGTSRRMAPVARALMNLHNNDAGREIIAQNMKVDCKCHGVSGSCEMKTCWRSMPNFREIGEVLKDKFDGASEVRAEMVGNKINLVPRDQGFKPYGKSDLIYINRSPDFCEYNPHRGSLGTHGRQCNKVSFFLFL</sequence>
<protein>
    <recommendedName>
        <fullName evidence="10">Protein Wnt</fullName>
    </recommendedName>
</protein>
<dbReference type="InterPro" id="IPR005817">
    <property type="entry name" value="Wnt"/>
</dbReference>
<dbReference type="PANTHER" id="PTHR12027">
    <property type="entry name" value="WNT RELATED"/>
    <property type="match status" value="1"/>
</dbReference>
<accession>A0A7R9GJR7</accession>
<evidence type="ECO:0000256" key="2">
    <source>
        <dbReference type="ARBA" id="ARBA00005683"/>
    </source>
</evidence>
<keyword evidence="9" id="KW-0449">Lipoprotein</keyword>
<dbReference type="Pfam" id="PF00110">
    <property type="entry name" value="wnt"/>
    <property type="match status" value="1"/>
</dbReference>
<evidence type="ECO:0000256" key="3">
    <source>
        <dbReference type="ARBA" id="ARBA00022473"/>
    </source>
</evidence>
<comment type="subcellular location">
    <subcellularLocation>
        <location evidence="1 10">Secreted</location>
        <location evidence="1 10">Extracellular space</location>
        <location evidence="1 10">Extracellular matrix</location>
    </subcellularLocation>
</comment>
<organism evidence="12">
    <name type="scientific">Notodromas monacha</name>
    <dbReference type="NCBI Taxonomy" id="399045"/>
    <lineage>
        <taxon>Eukaryota</taxon>
        <taxon>Metazoa</taxon>
        <taxon>Ecdysozoa</taxon>
        <taxon>Arthropoda</taxon>
        <taxon>Crustacea</taxon>
        <taxon>Oligostraca</taxon>
        <taxon>Ostracoda</taxon>
        <taxon>Podocopa</taxon>
        <taxon>Podocopida</taxon>
        <taxon>Cypridocopina</taxon>
        <taxon>Cypridoidea</taxon>
        <taxon>Cyprididae</taxon>
        <taxon>Notodromas</taxon>
    </lineage>
</organism>
<dbReference type="EMBL" id="OA887947">
    <property type="protein sequence ID" value="CAD7283707.1"/>
    <property type="molecule type" value="Genomic_DNA"/>
</dbReference>
<evidence type="ECO:0000256" key="11">
    <source>
        <dbReference type="SAM" id="MobiDB-lite"/>
    </source>
</evidence>
<name>A0A7R9GJR7_9CRUS</name>
<gene>
    <name evidence="12" type="ORF">NMOB1V02_LOCUS11319</name>
</gene>
<dbReference type="PANTHER" id="PTHR12027:SF101">
    <property type="entry name" value="PROTEIN WNT-4"/>
    <property type="match status" value="1"/>
</dbReference>
<evidence type="ECO:0000256" key="10">
    <source>
        <dbReference type="RuleBase" id="RU003500"/>
    </source>
</evidence>
<reference evidence="12" key="1">
    <citation type="submission" date="2020-11" db="EMBL/GenBank/DDBJ databases">
        <authorList>
            <person name="Tran Van P."/>
        </authorList>
    </citation>
    <scope>NUCLEOTIDE SEQUENCE</scope>
</reference>
<dbReference type="GO" id="GO:0005125">
    <property type="term" value="F:cytokine activity"/>
    <property type="evidence" value="ECO:0007669"/>
    <property type="project" value="TreeGrafter"/>
</dbReference>
<comment type="similarity">
    <text evidence="2 10">Belongs to the Wnt family.</text>
</comment>
<dbReference type="GO" id="GO:0005615">
    <property type="term" value="C:extracellular space"/>
    <property type="evidence" value="ECO:0007669"/>
    <property type="project" value="TreeGrafter"/>
</dbReference>
<dbReference type="OrthoDB" id="5945655at2759"/>
<keyword evidence="13" id="KW-1185">Reference proteome</keyword>
<keyword evidence="6 10" id="KW-0879">Wnt signaling pathway</keyword>
<evidence type="ECO:0000256" key="1">
    <source>
        <dbReference type="ARBA" id="ARBA00004498"/>
    </source>
</evidence>
<dbReference type="SMART" id="SM00097">
    <property type="entry name" value="WNT1"/>
    <property type="match status" value="1"/>
</dbReference>
<dbReference type="InterPro" id="IPR018161">
    <property type="entry name" value="Wnt_CS"/>
</dbReference>